<dbReference type="AlphaFoldDB" id="A0A133Y4P0"/>
<keyword evidence="1" id="KW-1133">Transmembrane helix</keyword>
<evidence type="ECO:0000256" key="1">
    <source>
        <dbReference type="SAM" id="Phobius"/>
    </source>
</evidence>
<feature type="transmembrane region" description="Helical" evidence="1">
    <location>
        <begin position="56"/>
        <end position="83"/>
    </location>
</feature>
<keyword evidence="1" id="KW-0812">Transmembrane</keyword>
<sequence>MKKFLSLYVDELNRSKTYFLGIVAFMLVSEGASLFYKIFRDLSLWREGKEVVPSNIMIYMVSGMNNAIHGGIFLSLAIFSFLIWKRDWQGKGRMIYRLMTLPGSRLSVGLAKWATVMTFIFALLGIQLALIAGCNVLLAGVLPKEIYTYLPYFYYFSQQAGILNLFLPFNGYDFLVSYLLGSSLVLVLFNAVVLYYCERVNGLLRLVVKESLFFIGIVAFIFNYWRGMFVYLHPLELEIAYLSALGSVILIGINLLLLNYQLNRRLYC</sequence>
<protein>
    <submittedName>
        <fullName evidence="2">Uncharacterized protein</fullName>
    </submittedName>
</protein>
<evidence type="ECO:0000313" key="2">
    <source>
        <dbReference type="EMBL" id="KXB38106.1"/>
    </source>
</evidence>
<feature type="transmembrane region" description="Helical" evidence="1">
    <location>
        <begin position="175"/>
        <end position="197"/>
    </location>
</feature>
<proteinExistence type="predicted"/>
<dbReference type="PATRIC" id="fig|87541.4.peg.168"/>
<evidence type="ECO:0000313" key="3">
    <source>
        <dbReference type="Proteomes" id="UP000070422"/>
    </source>
</evidence>
<dbReference type="RefSeq" id="WP_060936346.1">
    <property type="nucleotide sequence ID" value="NZ_JASOZP010000009.1"/>
</dbReference>
<feature type="transmembrane region" description="Helical" evidence="1">
    <location>
        <begin position="206"/>
        <end position="227"/>
    </location>
</feature>
<feature type="transmembrane region" description="Helical" evidence="1">
    <location>
        <begin position="119"/>
        <end position="142"/>
    </location>
</feature>
<feature type="transmembrane region" description="Helical" evidence="1">
    <location>
        <begin position="18"/>
        <end position="36"/>
    </location>
</feature>
<reference evidence="2 3" key="1">
    <citation type="submission" date="2016-01" db="EMBL/GenBank/DDBJ databases">
        <authorList>
            <person name="Oliw E.H."/>
        </authorList>
    </citation>
    <scope>NUCLEOTIDE SEQUENCE [LARGE SCALE GENOMIC DNA]</scope>
    <source>
        <strain evidence="2 3">KA00635</strain>
    </source>
</reference>
<dbReference type="STRING" id="87541.AWM71_06460"/>
<dbReference type="OrthoDB" id="2139414at2"/>
<dbReference type="Proteomes" id="UP000070422">
    <property type="component" value="Unassembled WGS sequence"/>
</dbReference>
<accession>A0A133Y4P0</accession>
<keyword evidence="1" id="KW-0472">Membrane</keyword>
<dbReference type="EMBL" id="LSCQ01000012">
    <property type="protein sequence ID" value="KXB38106.1"/>
    <property type="molecule type" value="Genomic_DNA"/>
</dbReference>
<comment type="caution">
    <text evidence="2">The sequence shown here is derived from an EMBL/GenBank/DDBJ whole genome shotgun (WGS) entry which is preliminary data.</text>
</comment>
<name>A0A133Y4P0_9LACT</name>
<gene>
    <name evidence="2" type="ORF">HMPREF3187_00169</name>
</gene>
<feature type="transmembrane region" description="Helical" evidence="1">
    <location>
        <begin position="239"/>
        <end position="258"/>
    </location>
</feature>
<organism evidence="2 3">
    <name type="scientific">Aerococcus christensenii</name>
    <dbReference type="NCBI Taxonomy" id="87541"/>
    <lineage>
        <taxon>Bacteria</taxon>
        <taxon>Bacillati</taxon>
        <taxon>Bacillota</taxon>
        <taxon>Bacilli</taxon>
        <taxon>Lactobacillales</taxon>
        <taxon>Aerococcaceae</taxon>
        <taxon>Aerococcus</taxon>
    </lineage>
</organism>